<dbReference type="RefSeq" id="WP_252442857.1">
    <property type="nucleotide sequence ID" value="NZ_JAMWYK010000002.1"/>
</dbReference>
<proteinExistence type="predicted"/>
<dbReference type="EMBL" id="JAMWYK010000002">
    <property type="protein sequence ID" value="MCO0832063.1"/>
    <property type="molecule type" value="Genomic_DNA"/>
</dbReference>
<evidence type="ECO:0000313" key="2">
    <source>
        <dbReference type="EMBL" id="MCO0832063.1"/>
    </source>
</evidence>
<comment type="caution">
    <text evidence="2">The sequence shown here is derived from an EMBL/GenBank/DDBJ whole genome shotgun (WGS) entry which is preliminary data.</text>
</comment>
<evidence type="ECO:0000256" key="1">
    <source>
        <dbReference type="SAM" id="Phobius"/>
    </source>
</evidence>
<protein>
    <submittedName>
        <fullName evidence="2">Uncharacterized protein</fullName>
    </submittedName>
</protein>
<gene>
    <name evidence="2" type="ORF">NFX39_03015</name>
</gene>
<sequence>MVYLILSIVVSVIWWQLSVKKNGNTKHNQFWKIFLKVFFCYIYIFWLAMKYDPTFFHKYLIEIDDQLSSDVHYLSGINPNTGGYRTSVSLMNAIKLQGTKKNLQTLVYYRSLLPQNLNPTIVKNGARQGIREGRRLQHIQDEIHHEFHPYD</sequence>
<accession>A0ABT0ZQ02</accession>
<keyword evidence="1" id="KW-0472">Membrane</keyword>
<keyword evidence="3" id="KW-1185">Reference proteome</keyword>
<name>A0ABT0ZQ02_9LACO</name>
<evidence type="ECO:0000313" key="3">
    <source>
        <dbReference type="Proteomes" id="UP001523234"/>
    </source>
</evidence>
<keyword evidence="1" id="KW-0812">Transmembrane</keyword>
<keyword evidence="1" id="KW-1133">Transmembrane helix</keyword>
<reference evidence="2 3" key="1">
    <citation type="submission" date="2022-06" db="EMBL/GenBank/DDBJ databases">
        <title>Fructobacillus taiwanensis sp. nov., isolated from the honeybee.</title>
        <authorList>
            <person name="Chen Y.-S."/>
            <person name="Wang L.-T."/>
            <person name="Lee Y.-S."/>
            <person name="Chang Y.-C."/>
            <person name="Wu H.-C."/>
            <person name="Liao C.-Y."/>
            <person name="Chen W.-H."/>
            <person name="Deng J.-N."/>
            <person name="Wang Y.-H."/>
        </authorList>
    </citation>
    <scope>NUCLEOTIDE SEQUENCE [LARGE SCALE GENOMIC DNA]</scope>
    <source>
        <strain evidence="2 3">W13</strain>
    </source>
</reference>
<organism evidence="2 3">
    <name type="scientific">Fructobacillus apis</name>
    <dbReference type="NCBI Taxonomy" id="2935017"/>
    <lineage>
        <taxon>Bacteria</taxon>
        <taxon>Bacillati</taxon>
        <taxon>Bacillota</taxon>
        <taxon>Bacilli</taxon>
        <taxon>Lactobacillales</taxon>
        <taxon>Lactobacillaceae</taxon>
        <taxon>Fructobacillus</taxon>
    </lineage>
</organism>
<feature type="transmembrane region" description="Helical" evidence="1">
    <location>
        <begin position="30"/>
        <end position="49"/>
    </location>
</feature>
<dbReference type="Proteomes" id="UP001523234">
    <property type="component" value="Unassembled WGS sequence"/>
</dbReference>